<dbReference type="Proteomes" id="UP000290218">
    <property type="component" value="Unassembled WGS sequence"/>
</dbReference>
<keyword evidence="7" id="KW-0418">Kinase</keyword>
<dbReference type="PROSITE" id="PS50110">
    <property type="entry name" value="RESPONSE_REGULATORY"/>
    <property type="match status" value="1"/>
</dbReference>
<sequence>MPETILIVDDTPANISVLVDALAGTGHQLLVAEDGEDALEQTTRVLPDLILLDVMMPGLDGYETCRRLKARADTRDIPVIFMTALHETAEKVKAFAAGAVDYITKPIQHEEALARIQAHMTLRRLRRELERELLLKQRFMSIAAHDLRNPLCLILMSGEMARRKGAAGPLAEYFENIDSSARQIRRIIDTFLSGQRGGEARGQPGRTDLNLIATAVAAQNEPACERKQLTVEFELGENLPPVRGDAGYVYQAFTNYFSNAIKFLPTGGLIRVRSTLGETAVRCEVADNGPGVPAGERDRLFTENARLSNRPTGGEESTGLGLSIVKQLIESDGGRVGADFPAAGGSVFWFELPIAPGP</sequence>
<dbReference type="InterPro" id="IPR036890">
    <property type="entry name" value="HATPase_C_sf"/>
</dbReference>
<reference evidence="7 8" key="1">
    <citation type="submission" date="2019-01" db="EMBL/GenBank/DDBJ databases">
        <title>Lacunisphaera sp. strain TWA-58.</title>
        <authorList>
            <person name="Chen W.-M."/>
        </authorList>
    </citation>
    <scope>NUCLEOTIDE SEQUENCE [LARGE SCALE GENOMIC DNA]</scope>
    <source>
        <strain evidence="7 8">TWA-58</strain>
    </source>
</reference>
<dbReference type="SMART" id="SM00388">
    <property type="entry name" value="HisKA"/>
    <property type="match status" value="1"/>
</dbReference>
<evidence type="ECO:0000313" key="8">
    <source>
        <dbReference type="Proteomes" id="UP000290218"/>
    </source>
</evidence>
<comment type="caution">
    <text evidence="7">The sequence shown here is derived from an EMBL/GenBank/DDBJ whole genome shotgun (WGS) entry which is preliminary data.</text>
</comment>
<feature type="domain" description="Response regulatory" evidence="6">
    <location>
        <begin position="4"/>
        <end position="120"/>
    </location>
</feature>
<protein>
    <recommendedName>
        <fullName evidence="2">histidine kinase</fullName>
        <ecNumber evidence="2">2.7.13.3</ecNumber>
    </recommendedName>
</protein>
<proteinExistence type="predicted"/>
<keyword evidence="7" id="KW-0808">Transferase</keyword>
<dbReference type="PANTHER" id="PTHR43547:SF2">
    <property type="entry name" value="HYBRID SIGNAL TRANSDUCTION HISTIDINE KINASE C"/>
    <property type="match status" value="1"/>
</dbReference>
<dbReference type="Gene3D" id="1.10.287.130">
    <property type="match status" value="1"/>
</dbReference>
<dbReference type="InterPro" id="IPR001789">
    <property type="entry name" value="Sig_transdc_resp-reg_receiver"/>
</dbReference>
<dbReference type="InterPro" id="IPR003594">
    <property type="entry name" value="HATPase_dom"/>
</dbReference>
<dbReference type="InterPro" id="IPR011006">
    <property type="entry name" value="CheY-like_superfamily"/>
</dbReference>
<dbReference type="PROSITE" id="PS50109">
    <property type="entry name" value="HIS_KIN"/>
    <property type="match status" value="1"/>
</dbReference>
<dbReference type="SUPFAM" id="SSF52172">
    <property type="entry name" value="CheY-like"/>
    <property type="match status" value="1"/>
</dbReference>
<accession>A0A4V1M6B1</accession>
<dbReference type="Pfam" id="PF00072">
    <property type="entry name" value="Response_reg"/>
    <property type="match status" value="1"/>
</dbReference>
<evidence type="ECO:0000259" key="6">
    <source>
        <dbReference type="PROSITE" id="PS50110"/>
    </source>
</evidence>
<evidence type="ECO:0000259" key="5">
    <source>
        <dbReference type="PROSITE" id="PS50109"/>
    </source>
</evidence>
<dbReference type="Gene3D" id="3.30.565.10">
    <property type="entry name" value="Histidine kinase-like ATPase, C-terminal domain"/>
    <property type="match status" value="1"/>
</dbReference>
<dbReference type="Pfam" id="PF02518">
    <property type="entry name" value="HATPase_c"/>
    <property type="match status" value="1"/>
</dbReference>
<dbReference type="CDD" id="cd19920">
    <property type="entry name" value="REC_PA4781-like"/>
    <property type="match status" value="1"/>
</dbReference>
<dbReference type="SMART" id="SM00448">
    <property type="entry name" value="REC"/>
    <property type="match status" value="1"/>
</dbReference>
<gene>
    <name evidence="7" type="ORF">ESB00_02455</name>
</gene>
<name>A0A4V1M6B1_9BACT</name>
<dbReference type="SUPFAM" id="SSF55874">
    <property type="entry name" value="ATPase domain of HSP90 chaperone/DNA topoisomerase II/histidine kinase"/>
    <property type="match status" value="1"/>
</dbReference>
<dbReference type="GO" id="GO:0000155">
    <property type="term" value="F:phosphorelay sensor kinase activity"/>
    <property type="evidence" value="ECO:0007669"/>
    <property type="project" value="InterPro"/>
</dbReference>
<dbReference type="InterPro" id="IPR005467">
    <property type="entry name" value="His_kinase_dom"/>
</dbReference>
<dbReference type="AlphaFoldDB" id="A0A4V1M6B1"/>
<dbReference type="EC" id="2.7.13.3" evidence="2"/>
<dbReference type="SMART" id="SM00387">
    <property type="entry name" value="HATPase_c"/>
    <property type="match status" value="1"/>
</dbReference>
<dbReference type="RefSeq" id="WP_129046142.1">
    <property type="nucleotide sequence ID" value="NZ_SDHX01000001.1"/>
</dbReference>
<dbReference type="PANTHER" id="PTHR43547">
    <property type="entry name" value="TWO-COMPONENT HISTIDINE KINASE"/>
    <property type="match status" value="1"/>
</dbReference>
<dbReference type="Pfam" id="PF00512">
    <property type="entry name" value="HisKA"/>
    <property type="match status" value="1"/>
</dbReference>
<evidence type="ECO:0000256" key="2">
    <source>
        <dbReference type="ARBA" id="ARBA00012438"/>
    </source>
</evidence>
<feature type="modified residue" description="4-aspartylphosphate" evidence="4">
    <location>
        <position position="53"/>
    </location>
</feature>
<keyword evidence="3 4" id="KW-0597">Phosphoprotein</keyword>
<evidence type="ECO:0000256" key="3">
    <source>
        <dbReference type="ARBA" id="ARBA00022553"/>
    </source>
</evidence>
<comment type="catalytic activity">
    <reaction evidence="1">
        <text>ATP + protein L-histidine = ADP + protein N-phospho-L-histidine.</text>
        <dbReference type="EC" id="2.7.13.3"/>
    </reaction>
</comment>
<dbReference type="PRINTS" id="PR00344">
    <property type="entry name" value="BCTRLSENSOR"/>
</dbReference>
<keyword evidence="8" id="KW-1185">Reference proteome</keyword>
<dbReference type="InterPro" id="IPR003661">
    <property type="entry name" value="HisK_dim/P_dom"/>
</dbReference>
<dbReference type="InterPro" id="IPR004358">
    <property type="entry name" value="Sig_transdc_His_kin-like_C"/>
</dbReference>
<dbReference type="CDD" id="cd00082">
    <property type="entry name" value="HisKA"/>
    <property type="match status" value="1"/>
</dbReference>
<dbReference type="OrthoDB" id="9813394at2"/>
<dbReference type="CDD" id="cd00075">
    <property type="entry name" value="HATPase"/>
    <property type="match status" value="1"/>
</dbReference>
<dbReference type="EMBL" id="SDHX01000001">
    <property type="protein sequence ID" value="RXK54779.1"/>
    <property type="molecule type" value="Genomic_DNA"/>
</dbReference>
<dbReference type="Gene3D" id="3.40.50.2300">
    <property type="match status" value="1"/>
</dbReference>
<evidence type="ECO:0000256" key="1">
    <source>
        <dbReference type="ARBA" id="ARBA00000085"/>
    </source>
</evidence>
<feature type="domain" description="Histidine kinase" evidence="5">
    <location>
        <begin position="142"/>
        <end position="356"/>
    </location>
</feature>
<evidence type="ECO:0000313" key="7">
    <source>
        <dbReference type="EMBL" id="RXK54779.1"/>
    </source>
</evidence>
<organism evidence="7 8">
    <name type="scientific">Oleiharenicola lentus</name>
    <dbReference type="NCBI Taxonomy" id="2508720"/>
    <lineage>
        <taxon>Bacteria</taxon>
        <taxon>Pseudomonadati</taxon>
        <taxon>Verrucomicrobiota</taxon>
        <taxon>Opitutia</taxon>
        <taxon>Opitutales</taxon>
        <taxon>Opitutaceae</taxon>
        <taxon>Oleiharenicola</taxon>
    </lineage>
</organism>
<evidence type="ECO:0000256" key="4">
    <source>
        <dbReference type="PROSITE-ProRule" id="PRU00169"/>
    </source>
</evidence>